<gene>
    <name evidence="1" type="ORF">CINCED_3A012599</name>
</gene>
<dbReference type="EMBL" id="CABPRJ010000028">
    <property type="protein sequence ID" value="VVC26216.1"/>
    <property type="molecule type" value="Genomic_DNA"/>
</dbReference>
<organism evidence="1 2">
    <name type="scientific">Cinara cedri</name>
    <dbReference type="NCBI Taxonomy" id="506608"/>
    <lineage>
        <taxon>Eukaryota</taxon>
        <taxon>Metazoa</taxon>
        <taxon>Ecdysozoa</taxon>
        <taxon>Arthropoda</taxon>
        <taxon>Hexapoda</taxon>
        <taxon>Insecta</taxon>
        <taxon>Pterygota</taxon>
        <taxon>Neoptera</taxon>
        <taxon>Paraneoptera</taxon>
        <taxon>Hemiptera</taxon>
        <taxon>Sternorrhyncha</taxon>
        <taxon>Aphidomorpha</taxon>
        <taxon>Aphidoidea</taxon>
        <taxon>Aphididae</taxon>
        <taxon>Lachninae</taxon>
        <taxon>Cinara</taxon>
    </lineage>
</organism>
<dbReference type="AlphaFoldDB" id="A0A5E4MAF5"/>
<protein>
    <submittedName>
        <fullName evidence="1">Uncharacterized protein</fullName>
    </submittedName>
</protein>
<dbReference type="Proteomes" id="UP000325440">
    <property type="component" value="Unassembled WGS sequence"/>
</dbReference>
<name>A0A5E4MAF5_9HEMI</name>
<keyword evidence="2" id="KW-1185">Reference proteome</keyword>
<reference evidence="1 2" key="1">
    <citation type="submission" date="2019-08" db="EMBL/GenBank/DDBJ databases">
        <authorList>
            <person name="Alioto T."/>
            <person name="Alioto T."/>
            <person name="Gomez Garrido J."/>
        </authorList>
    </citation>
    <scope>NUCLEOTIDE SEQUENCE [LARGE SCALE GENOMIC DNA]</scope>
</reference>
<evidence type="ECO:0000313" key="1">
    <source>
        <dbReference type="EMBL" id="VVC26216.1"/>
    </source>
</evidence>
<sequence>MVKIVFKPEFGKCRNLTVTSSQRTEISAAVTARNIIDNWRILITVFWITVVLKLDPDPVILYRSKAEIGHDSSNRNTTVVSTIEKTLKAIIMIIQAFRSTEILNIFNDLKYIEKRLKITGKSSVVHVATCVIILASVFELLCDYPLSSGLSKNHWTYLEGVSRMCLLTIDLQFCSLCVRIANVYERLHADIRSSGIDEKAVCFNRFFPVIDAHQPVHVTGVRPPGGPRHRVAGLSAVASEFGALSGVAVRANDAYAGQLSLIVGLRFSGTLVDVYLCCFHALSLAAPWTTDIIGGVRAFNNLLRLSAVSGAAHYAFKQVCVCVCVCVFPSVPSTYNSD</sequence>
<proteinExistence type="predicted"/>
<dbReference type="OrthoDB" id="6624302at2759"/>
<evidence type="ECO:0000313" key="2">
    <source>
        <dbReference type="Proteomes" id="UP000325440"/>
    </source>
</evidence>
<accession>A0A5E4MAF5</accession>